<gene>
    <name evidence="2" type="ORF">OOZ53_01360</name>
</gene>
<name>A0ABT4VGY5_9HYPH</name>
<evidence type="ECO:0000313" key="3">
    <source>
        <dbReference type="Proteomes" id="UP001148313"/>
    </source>
</evidence>
<feature type="compositionally biased region" description="Basic and acidic residues" evidence="1">
    <location>
        <begin position="44"/>
        <end position="53"/>
    </location>
</feature>
<dbReference type="RefSeq" id="WP_271087489.1">
    <property type="nucleotide sequence ID" value="NZ_JAPJZH010000001.1"/>
</dbReference>
<proteinExistence type="predicted"/>
<keyword evidence="3" id="KW-1185">Reference proteome</keyword>
<accession>A0ABT4VGY5</accession>
<dbReference type="Proteomes" id="UP001148313">
    <property type="component" value="Unassembled WGS sequence"/>
</dbReference>
<feature type="region of interest" description="Disordered" evidence="1">
    <location>
        <begin position="44"/>
        <end position="69"/>
    </location>
</feature>
<protein>
    <submittedName>
        <fullName evidence="2">Uncharacterized protein</fullName>
    </submittedName>
</protein>
<evidence type="ECO:0000256" key="1">
    <source>
        <dbReference type="SAM" id="MobiDB-lite"/>
    </source>
</evidence>
<comment type="caution">
    <text evidence="2">The sequence shown here is derived from an EMBL/GenBank/DDBJ whole genome shotgun (WGS) entry which is preliminary data.</text>
</comment>
<evidence type="ECO:0000313" key="2">
    <source>
        <dbReference type="EMBL" id="MDA4843972.1"/>
    </source>
</evidence>
<sequence>MPRIPIYTAQRTLDTDRGGMPRVQANDHVGKALQGLGRTIASLPRRETEKDRNSNTPQNRREQRRHARESFSMVRTVLDAQTALKRGLIARRETIDADGAGFYETYNKEVVEPELAKAVAAFPPEEQPAVRDMILARAEPVLQRAAETERNQSIGFYEAETVRLAAGILDDVDLSMESFVNAREELGELLGLSVLPTDHVRNLAKQFDKELAWTAASRIAGQDPERLMDGMLGTRFVADDNGTDTGGEGGPSPLTRPRAIARLLTGGDEAARVIERFMLKAFGQPDTATQAGDMTLATAAYLDRDLAYRLGDWATATTKPRRGDLVLLPEGGIGLFDRPADGDRSLVLTADGGGAPALQTYDRQVLEFRRVRKVPSDELAQMARAARAAFGLQESVAITEPDPRFAALSLAERLTLLAALDDRLNGSLAAGSSADEPYRNAGAADDGWKDIENGMRIRRKD</sequence>
<dbReference type="EMBL" id="JAPJZH010000001">
    <property type="protein sequence ID" value="MDA4843972.1"/>
    <property type="molecule type" value="Genomic_DNA"/>
</dbReference>
<organism evidence="2 3">
    <name type="scientific">Hoeflea poritis</name>
    <dbReference type="NCBI Taxonomy" id="2993659"/>
    <lineage>
        <taxon>Bacteria</taxon>
        <taxon>Pseudomonadati</taxon>
        <taxon>Pseudomonadota</taxon>
        <taxon>Alphaproteobacteria</taxon>
        <taxon>Hyphomicrobiales</taxon>
        <taxon>Rhizobiaceae</taxon>
        <taxon>Hoeflea</taxon>
    </lineage>
</organism>
<reference evidence="2" key="1">
    <citation type="submission" date="2022-11" db="EMBL/GenBank/DDBJ databases">
        <title>Hoeflea poritis sp. nov., isolated from scleractinian coral Porites lutea.</title>
        <authorList>
            <person name="Zhang G."/>
            <person name="Wei Q."/>
            <person name="Cai L."/>
        </authorList>
    </citation>
    <scope>NUCLEOTIDE SEQUENCE</scope>
    <source>
        <strain evidence="2">E7-10</strain>
    </source>
</reference>